<feature type="compositionally biased region" description="Basic residues" evidence="1">
    <location>
        <begin position="61"/>
        <end position="73"/>
    </location>
</feature>
<name>A0A8H4VQP6_9AGAR</name>
<evidence type="ECO:0000313" key="3">
    <source>
        <dbReference type="EMBL" id="KAF4619361.1"/>
    </source>
</evidence>
<feature type="region of interest" description="Disordered" evidence="1">
    <location>
        <begin position="1"/>
        <end position="134"/>
    </location>
</feature>
<keyword evidence="4" id="KW-1185">Reference proteome</keyword>
<dbReference type="Pfam" id="PF10180">
    <property type="entry name" value="WKF"/>
    <property type="match status" value="1"/>
</dbReference>
<feature type="region of interest" description="Disordered" evidence="1">
    <location>
        <begin position="209"/>
        <end position="281"/>
    </location>
</feature>
<feature type="compositionally biased region" description="Basic residues" evidence="1">
    <location>
        <begin position="11"/>
        <end position="21"/>
    </location>
</feature>
<reference evidence="3 4" key="1">
    <citation type="submission" date="2019-12" db="EMBL/GenBank/DDBJ databases">
        <authorList>
            <person name="Floudas D."/>
            <person name="Bentzer J."/>
            <person name="Ahren D."/>
            <person name="Johansson T."/>
            <person name="Persson P."/>
            <person name="Tunlid A."/>
        </authorList>
    </citation>
    <scope>NUCLEOTIDE SEQUENCE [LARGE SCALE GENOMIC DNA]</scope>
    <source>
        <strain evidence="3 4">CBS 102.39</strain>
    </source>
</reference>
<accession>A0A8H4VQP6</accession>
<dbReference type="PANTHER" id="PTHR22306">
    <property type="entry name" value="CHROMOSOME 7 OPEN READING FRAME 50"/>
    <property type="match status" value="1"/>
</dbReference>
<protein>
    <recommendedName>
        <fullName evidence="2">WKF domain-containing protein</fullName>
    </recommendedName>
</protein>
<feature type="compositionally biased region" description="Basic and acidic residues" evidence="1">
    <location>
        <begin position="210"/>
        <end position="220"/>
    </location>
</feature>
<evidence type="ECO:0000256" key="1">
    <source>
        <dbReference type="SAM" id="MobiDB-lite"/>
    </source>
</evidence>
<comment type="caution">
    <text evidence="3">The sequence shown here is derived from an EMBL/GenBank/DDBJ whole genome shotgun (WGS) entry which is preliminary data.</text>
</comment>
<sequence length="304" mass="33285">MGEVATSTGDKRKKSKTKSKQKQTSDATPDVVTAKDTQQEEKPEPDLPVEDVKESAADRLARKRALRAARRKQPSQPEAVPIPAESSKGKKRKLEDDGPGDANPDITSTGATEPPKKKHKNRTEFSDPREDASLNAQARKALEYVFTQFNKPKKWKFHKARQNWVIRNVWQPESLSDTYFPLAVKYLCNVQGGSREKLIETCQNYLKPTPAEESKTEGKDATGSTEARPSAPTPPLKSILKPTPGPLIGGPLIDIPKPSEVDGSPAVTSIPGSSVKPLTNSDLADIRRTRAQTLLDALNSMAES</sequence>
<feature type="compositionally biased region" description="Basic and acidic residues" evidence="1">
    <location>
        <begin position="122"/>
        <end position="132"/>
    </location>
</feature>
<dbReference type="AlphaFoldDB" id="A0A8H4VQP6"/>
<dbReference type="PANTHER" id="PTHR22306:SF2">
    <property type="entry name" value="CHROMOSOME 7 OPEN READING FRAME 50"/>
    <property type="match status" value="1"/>
</dbReference>
<dbReference type="EMBL" id="JAACJL010000016">
    <property type="protein sequence ID" value="KAF4619361.1"/>
    <property type="molecule type" value="Genomic_DNA"/>
</dbReference>
<feature type="compositionally biased region" description="Polar residues" evidence="1">
    <location>
        <begin position="266"/>
        <end position="281"/>
    </location>
</feature>
<gene>
    <name evidence="3" type="ORF">D9613_005544</name>
</gene>
<organism evidence="3 4">
    <name type="scientific">Agrocybe pediades</name>
    <dbReference type="NCBI Taxonomy" id="84607"/>
    <lineage>
        <taxon>Eukaryota</taxon>
        <taxon>Fungi</taxon>
        <taxon>Dikarya</taxon>
        <taxon>Basidiomycota</taxon>
        <taxon>Agaricomycotina</taxon>
        <taxon>Agaricomycetes</taxon>
        <taxon>Agaricomycetidae</taxon>
        <taxon>Agaricales</taxon>
        <taxon>Agaricineae</taxon>
        <taxon>Strophariaceae</taxon>
        <taxon>Agrocybe</taxon>
    </lineage>
</organism>
<feature type="domain" description="WKF" evidence="2">
    <location>
        <begin position="143"/>
        <end position="204"/>
    </location>
</feature>
<evidence type="ECO:0000259" key="2">
    <source>
        <dbReference type="Pfam" id="PF10180"/>
    </source>
</evidence>
<dbReference type="Proteomes" id="UP000521872">
    <property type="component" value="Unassembled WGS sequence"/>
</dbReference>
<feature type="compositionally biased region" description="Low complexity" evidence="1">
    <location>
        <begin position="249"/>
        <end position="258"/>
    </location>
</feature>
<evidence type="ECO:0000313" key="4">
    <source>
        <dbReference type="Proteomes" id="UP000521872"/>
    </source>
</evidence>
<proteinExistence type="predicted"/>
<dbReference type="InterPro" id="IPR019327">
    <property type="entry name" value="WKF"/>
</dbReference>
<feature type="compositionally biased region" description="Basic and acidic residues" evidence="1">
    <location>
        <begin position="37"/>
        <end position="60"/>
    </location>
</feature>